<dbReference type="InterPro" id="IPR050346">
    <property type="entry name" value="FMO-like"/>
</dbReference>
<dbReference type="Pfam" id="PF00743">
    <property type="entry name" value="FMO-like"/>
    <property type="match status" value="1"/>
</dbReference>
<evidence type="ECO:0000256" key="3">
    <source>
        <dbReference type="ARBA" id="ARBA00022827"/>
    </source>
</evidence>
<dbReference type="GO" id="GO:0004499">
    <property type="term" value="F:N,N-dimethylaniline monooxygenase activity"/>
    <property type="evidence" value="ECO:0007669"/>
    <property type="project" value="InterPro"/>
</dbReference>
<proteinExistence type="inferred from homology"/>
<sequence>MSRDPRSSSIAIIGSGPAGLITAYTLLQDGFSQVEILTKDSTAGGVWSTARVYPSLETNNVQGEYSFSAMEMPKAQGEQILGHNLCRYMEAFGNKFKHIIRFNTEVINIRRDETISTWFVTVEDKAKSSREVLEFSRVGCHEPNIPGTLSMDAAKKAGFQGSVIHSKHFASQLDTILEPNHNSIVIAGGGSVAAYLANSGKEVTMVFKTTDGFVASSKPLPEFIRKSRHICHWRASVHHVPTHFSSKSTGTFSTHYAHRLYYNALVLVGAPPRFAFSVRKDSPLRNTHSLFWSIRVTEDGVARSNKFPALVETGNIKVIALTRVHGFGPDGKSVLLDDGRLVKANLVLLATGYRSSWTNVFDEDTAERLGINRHPPGLLSSLDWENYLSLANPPSSRPESDQWASSIYNGIVPAKNIAHRDFAINGAVFTTNAAYTWEVVAHWISSYFLGDKMNIPRTPEEAYKHTERNAAWIRKRYPGTLLSVNESYSAFIPLWT</sequence>
<protein>
    <submittedName>
        <fullName evidence="5">FAD /NAD-P-binding domain-containingprotein</fullName>
    </submittedName>
</protein>
<gene>
    <name evidence="5" type="ORF">MSAN_01886000</name>
</gene>
<dbReference type="InterPro" id="IPR036188">
    <property type="entry name" value="FAD/NAD-bd_sf"/>
</dbReference>
<name>A0A8H6XUB0_9AGAR</name>
<keyword evidence="4" id="KW-0560">Oxidoreductase</keyword>
<dbReference type="InterPro" id="IPR020946">
    <property type="entry name" value="Flavin_mOase-like"/>
</dbReference>
<dbReference type="Proteomes" id="UP000623467">
    <property type="component" value="Unassembled WGS sequence"/>
</dbReference>
<dbReference type="GO" id="GO:0050660">
    <property type="term" value="F:flavin adenine dinucleotide binding"/>
    <property type="evidence" value="ECO:0007669"/>
    <property type="project" value="InterPro"/>
</dbReference>
<evidence type="ECO:0000313" key="6">
    <source>
        <dbReference type="Proteomes" id="UP000623467"/>
    </source>
</evidence>
<comment type="caution">
    <text evidence="5">The sequence shown here is derived from an EMBL/GenBank/DDBJ whole genome shotgun (WGS) entry which is preliminary data.</text>
</comment>
<evidence type="ECO:0000256" key="2">
    <source>
        <dbReference type="ARBA" id="ARBA00022630"/>
    </source>
</evidence>
<dbReference type="PANTHER" id="PTHR23023">
    <property type="entry name" value="DIMETHYLANILINE MONOOXYGENASE"/>
    <property type="match status" value="1"/>
</dbReference>
<dbReference type="GO" id="GO:0050661">
    <property type="term" value="F:NADP binding"/>
    <property type="evidence" value="ECO:0007669"/>
    <property type="project" value="InterPro"/>
</dbReference>
<keyword evidence="6" id="KW-1185">Reference proteome</keyword>
<dbReference type="EMBL" id="JACAZH010000019">
    <property type="protein sequence ID" value="KAF7346579.1"/>
    <property type="molecule type" value="Genomic_DNA"/>
</dbReference>
<reference evidence="5" key="1">
    <citation type="submission" date="2020-05" db="EMBL/GenBank/DDBJ databases">
        <title>Mycena genomes resolve the evolution of fungal bioluminescence.</title>
        <authorList>
            <person name="Tsai I.J."/>
        </authorList>
    </citation>
    <scope>NUCLEOTIDE SEQUENCE</scope>
    <source>
        <strain evidence="5">160909Yilan</strain>
    </source>
</reference>
<dbReference type="Gene3D" id="3.50.50.60">
    <property type="entry name" value="FAD/NAD(P)-binding domain"/>
    <property type="match status" value="2"/>
</dbReference>
<keyword evidence="3" id="KW-0274">FAD</keyword>
<evidence type="ECO:0000256" key="4">
    <source>
        <dbReference type="ARBA" id="ARBA00023002"/>
    </source>
</evidence>
<evidence type="ECO:0000256" key="1">
    <source>
        <dbReference type="ARBA" id="ARBA00009183"/>
    </source>
</evidence>
<dbReference type="OrthoDB" id="2915840at2759"/>
<dbReference type="PRINTS" id="PR00419">
    <property type="entry name" value="ADXRDTASE"/>
</dbReference>
<keyword evidence="2" id="KW-0285">Flavoprotein</keyword>
<evidence type="ECO:0000313" key="5">
    <source>
        <dbReference type="EMBL" id="KAF7346579.1"/>
    </source>
</evidence>
<dbReference type="AlphaFoldDB" id="A0A8H6XUB0"/>
<accession>A0A8H6XUB0</accession>
<organism evidence="5 6">
    <name type="scientific">Mycena sanguinolenta</name>
    <dbReference type="NCBI Taxonomy" id="230812"/>
    <lineage>
        <taxon>Eukaryota</taxon>
        <taxon>Fungi</taxon>
        <taxon>Dikarya</taxon>
        <taxon>Basidiomycota</taxon>
        <taxon>Agaricomycotina</taxon>
        <taxon>Agaricomycetes</taxon>
        <taxon>Agaricomycetidae</taxon>
        <taxon>Agaricales</taxon>
        <taxon>Marasmiineae</taxon>
        <taxon>Mycenaceae</taxon>
        <taxon>Mycena</taxon>
    </lineage>
</organism>
<dbReference type="SUPFAM" id="SSF51905">
    <property type="entry name" value="FAD/NAD(P)-binding domain"/>
    <property type="match status" value="2"/>
</dbReference>
<comment type="similarity">
    <text evidence="1">Belongs to the FMO family.</text>
</comment>